<dbReference type="Proteomes" id="UP000279860">
    <property type="component" value="Unassembled WGS sequence"/>
</dbReference>
<dbReference type="GO" id="GO:0004657">
    <property type="term" value="F:proline dehydrogenase activity"/>
    <property type="evidence" value="ECO:0007669"/>
    <property type="project" value="UniProtKB-ARBA"/>
</dbReference>
<dbReference type="GO" id="GO:0003842">
    <property type="term" value="F:L-glutamate gamma-semialdehyde dehydrogenase activity"/>
    <property type="evidence" value="ECO:0007669"/>
    <property type="project" value="UniProtKB-EC"/>
</dbReference>
<dbReference type="FunFam" id="3.40.605.10:FF:000006">
    <property type="entry name" value="1-pyrroline-5-carboxylate dehydrogenase"/>
    <property type="match status" value="1"/>
</dbReference>
<dbReference type="GO" id="GO:0010133">
    <property type="term" value="P:L-proline catabolic process to L-glutamate"/>
    <property type="evidence" value="ECO:0007669"/>
    <property type="project" value="UniProtKB-UniPathway"/>
</dbReference>
<dbReference type="UniPathway" id="UPA00261">
    <property type="reaction ID" value="UER00374"/>
</dbReference>
<dbReference type="InterPro" id="IPR016163">
    <property type="entry name" value="Ald_DH_C"/>
</dbReference>
<reference evidence="10 11" key="1">
    <citation type="submission" date="2018-11" db="EMBL/GenBank/DDBJ databases">
        <title>Genomes From Bacteria Associated with the Canine Oral Cavity: a Test Case for Automated Genome-Based Taxonomic Assignment.</title>
        <authorList>
            <person name="Coil D.A."/>
            <person name="Jospin G."/>
            <person name="Darling A.E."/>
            <person name="Wallis C."/>
            <person name="Davis I.J."/>
            <person name="Harris S."/>
            <person name="Eisen J.A."/>
            <person name="Holcombe L.J."/>
            <person name="O'Flynn C."/>
        </authorList>
    </citation>
    <scope>NUCLEOTIDE SEQUENCE [LARGE SCALE GENOMIC DNA]</scope>
    <source>
        <strain evidence="10 11">OH1426_COT-023</strain>
    </source>
</reference>
<dbReference type="PROSITE" id="PS00070">
    <property type="entry name" value="ALDEHYDE_DEHYDR_CYS"/>
    <property type="match status" value="1"/>
</dbReference>
<dbReference type="InterPro" id="IPR015590">
    <property type="entry name" value="Aldehyde_DH_dom"/>
</dbReference>
<dbReference type="Gene3D" id="3.40.605.10">
    <property type="entry name" value="Aldehyde Dehydrogenase, Chain A, domain 1"/>
    <property type="match status" value="1"/>
</dbReference>
<name>A0A3P1Z3D1_TANFO</name>
<evidence type="ECO:0000313" key="10">
    <source>
        <dbReference type="EMBL" id="RRD77455.1"/>
    </source>
</evidence>
<dbReference type="RefSeq" id="WP_124789478.1">
    <property type="nucleotide sequence ID" value="NZ_RQYN01000008.1"/>
</dbReference>
<dbReference type="PANTHER" id="PTHR42862:SF1">
    <property type="entry name" value="DELTA-1-PYRROLINE-5-CARBOXYLATE DEHYDROGENASE 2, ISOFORM A-RELATED"/>
    <property type="match status" value="1"/>
</dbReference>
<dbReference type="InterPro" id="IPR016162">
    <property type="entry name" value="Ald_DH_N"/>
</dbReference>
<evidence type="ECO:0000256" key="8">
    <source>
        <dbReference type="ARBA" id="ARBA00048142"/>
    </source>
</evidence>
<keyword evidence="5" id="KW-0520">NAD</keyword>
<evidence type="ECO:0000313" key="11">
    <source>
        <dbReference type="Proteomes" id="UP000279860"/>
    </source>
</evidence>
<comment type="similarity">
    <text evidence="2">Belongs to the aldehyde dehydrogenase family.</text>
</comment>
<keyword evidence="6" id="KW-0642">Proline metabolism</keyword>
<dbReference type="Pfam" id="PF00171">
    <property type="entry name" value="Aldedh"/>
    <property type="match status" value="1"/>
</dbReference>
<evidence type="ECO:0000256" key="3">
    <source>
        <dbReference type="ARBA" id="ARBA00012884"/>
    </source>
</evidence>
<dbReference type="InterPro" id="IPR005931">
    <property type="entry name" value="P5CDH/ALDH4A1"/>
</dbReference>
<gene>
    <name evidence="10" type="primary">pruA</name>
    <name evidence="10" type="ORF">EII41_03695</name>
</gene>
<dbReference type="NCBIfam" id="TIGR01236">
    <property type="entry name" value="D1pyr5carbox1"/>
    <property type="match status" value="1"/>
</dbReference>
<dbReference type="AlphaFoldDB" id="A0A3P1Z3D1"/>
<dbReference type="GO" id="GO:0009898">
    <property type="term" value="C:cytoplasmic side of plasma membrane"/>
    <property type="evidence" value="ECO:0007669"/>
    <property type="project" value="TreeGrafter"/>
</dbReference>
<dbReference type="Gene3D" id="3.40.309.10">
    <property type="entry name" value="Aldehyde Dehydrogenase, Chain A, domain 2"/>
    <property type="match status" value="1"/>
</dbReference>
<comment type="caution">
    <text evidence="10">The sequence shown here is derived from an EMBL/GenBank/DDBJ whole genome shotgun (WGS) entry which is preliminary data.</text>
</comment>
<dbReference type="EMBL" id="RQYN01000008">
    <property type="protein sequence ID" value="RRD77455.1"/>
    <property type="molecule type" value="Genomic_DNA"/>
</dbReference>
<dbReference type="SUPFAM" id="SSF53720">
    <property type="entry name" value="ALDH-like"/>
    <property type="match status" value="1"/>
</dbReference>
<evidence type="ECO:0000256" key="2">
    <source>
        <dbReference type="ARBA" id="ARBA00009986"/>
    </source>
</evidence>
<comment type="pathway">
    <text evidence="1">Amino-acid degradation; L-proline degradation into L-glutamate; L-glutamate from L-proline: step 2/2.</text>
</comment>
<dbReference type="CDD" id="cd07123">
    <property type="entry name" value="ALDH_F4-17_P5CDH"/>
    <property type="match status" value="1"/>
</dbReference>
<evidence type="ECO:0000256" key="6">
    <source>
        <dbReference type="ARBA" id="ARBA00023062"/>
    </source>
</evidence>
<sequence length="543" mass="59981">MDNAIFRFPNPGNEPVKTYAPGTSEKTALKAALKQLSTEEWDIPLIIGGKEVRTGDTGKVVMPHDHRHVLATYHKAGEKEVQMAVDAAMKAHREWSELPWVERASVMLRVAELFTTKYRYLLNASVMLGQSKNPFQAEIDAPCELIDFLRYSAFYAGQVYAGQPYSDAGILNRMEYRALEGFVFSLTPFNFTSIASNLNMAPAMMGNVAVWKPSTTAIHSNYLLMKVFREAGLPDGVVNFIPGQGSVIGKVVVSHPDLAGFHFTGSTATFNTIWRQIGENLGAYKSYPRIVGETGGKNFIFAHPSAPADDVATAIVRGAFEYQGQKCSAGSRAYIPASLWKEVKERVGDMLKEIKMGDVQDFTNFVNAVIDEASFDNIMGYIEHAKQAPDAEILFGGKGDKSVGYFVEPTVILTTNPAFKTMTEEIFGPVITIYVYEDHAYEETLELCDRTSPYGLTGSIFSRDRYAIDKAFHKLRYAAGNFYINDKPTGAVIAQQPFGGSRASGTNDKAGGPLNLIRWTNPRCIKETFVPPVTYGYPFLGEE</sequence>
<proteinExistence type="inferred from homology"/>
<evidence type="ECO:0000256" key="1">
    <source>
        <dbReference type="ARBA" id="ARBA00004786"/>
    </source>
</evidence>
<comment type="catalytic activity">
    <reaction evidence="8">
        <text>L-glutamate 5-semialdehyde + NAD(+) + H2O = L-glutamate + NADH + 2 H(+)</text>
        <dbReference type="Rhea" id="RHEA:30235"/>
        <dbReference type="ChEBI" id="CHEBI:15377"/>
        <dbReference type="ChEBI" id="CHEBI:15378"/>
        <dbReference type="ChEBI" id="CHEBI:29985"/>
        <dbReference type="ChEBI" id="CHEBI:57540"/>
        <dbReference type="ChEBI" id="CHEBI:57945"/>
        <dbReference type="ChEBI" id="CHEBI:58066"/>
        <dbReference type="EC" id="1.2.1.88"/>
    </reaction>
</comment>
<keyword evidence="4 10" id="KW-0560">Oxidoreductase</keyword>
<evidence type="ECO:0000259" key="9">
    <source>
        <dbReference type="Pfam" id="PF00171"/>
    </source>
</evidence>
<dbReference type="EC" id="1.2.1.88" evidence="3"/>
<feature type="domain" description="Aldehyde dehydrogenase" evidence="9">
    <location>
        <begin position="57"/>
        <end position="521"/>
    </location>
</feature>
<evidence type="ECO:0000256" key="4">
    <source>
        <dbReference type="ARBA" id="ARBA00023002"/>
    </source>
</evidence>
<dbReference type="InterPro" id="IPR016160">
    <property type="entry name" value="Ald_DH_CS_CYS"/>
</dbReference>
<dbReference type="InterPro" id="IPR050485">
    <property type="entry name" value="Proline_metab_enzyme"/>
</dbReference>
<evidence type="ECO:0000256" key="7">
    <source>
        <dbReference type="ARBA" id="ARBA00032259"/>
    </source>
</evidence>
<dbReference type="PANTHER" id="PTHR42862">
    <property type="entry name" value="DELTA-1-PYRROLINE-5-CARBOXYLATE DEHYDROGENASE 1, ISOFORM A-RELATED"/>
    <property type="match status" value="1"/>
</dbReference>
<dbReference type="InterPro" id="IPR016161">
    <property type="entry name" value="Ald_DH/histidinol_DH"/>
</dbReference>
<dbReference type="FunFam" id="3.40.309.10:FF:000005">
    <property type="entry name" value="1-pyrroline-5-carboxylate dehydrogenase 1"/>
    <property type="match status" value="1"/>
</dbReference>
<protein>
    <recommendedName>
        <fullName evidence="7">L-glutamate gamma-semialdehyde dehydrogenase</fullName>
        <ecNumber evidence="3">1.2.1.88</ecNumber>
    </recommendedName>
    <alternativeName>
        <fullName evidence="7">L-glutamate gamma-semialdehyde dehydrogenase</fullName>
    </alternativeName>
</protein>
<accession>A0A3P1Z3D1</accession>
<evidence type="ECO:0000256" key="5">
    <source>
        <dbReference type="ARBA" id="ARBA00023027"/>
    </source>
</evidence>
<organism evidence="10 11">
    <name type="scientific">Tannerella forsythia</name>
    <name type="common">Bacteroides forsythus</name>
    <dbReference type="NCBI Taxonomy" id="28112"/>
    <lineage>
        <taxon>Bacteria</taxon>
        <taxon>Pseudomonadati</taxon>
        <taxon>Bacteroidota</taxon>
        <taxon>Bacteroidia</taxon>
        <taxon>Bacteroidales</taxon>
        <taxon>Tannerellaceae</taxon>
        <taxon>Tannerella</taxon>
    </lineage>
</organism>